<protein>
    <submittedName>
        <fullName evidence="2">Uncharacterized protein LOC142177454</fullName>
    </submittedName>
</protein>
<reference evidence="1" key="1">
    <citation type="journal article" date="2014" name="Nat. Commun.">
        <title>The tobacco genome sequence and its comparison with those of tomato and potato.</title>
        <authorList>
            <person name="Sierro N."/>
            <person name="Battey J.N."/>
            <person name="Ouadi S."/>
            <person name="Bakaher N."/>
            <person name="Bovet L."/>
            <person name="Willig A."/>
            <person name="Goepfert S."/>
            <person name="Peitsch M.C."/>
            <person name="Ivanov N.V."/>
        </authorList>
    </citation>
    <scope>NUCLEOTIDE SEQUENCE [LARGE SCALE GENOMIC DNA]</scope>
</reference>
<gene>
    <name evidence="2" type="primary">LOC142177454</name>
</gene>
<dbReference type="RefSeq" id="XP_075102279.1">
    <property type="nucleotide sequence ID" value="XM_075246178.1"/>
</dbReference>
<evidence type="ECO:0000313" key="1">
    <source>
        <dbReference type="Proteomes" id="UP000790787"/>
    </source>
</evidence>
<name>A0AC58TYI7_TOBAC</name>
<keyword evidence="1" id="KW-1185">Reference proteome</keyword>
<proteinExistence type="predicted"/>
<accession>A0AC58TYI7</accession>
<sequence>MGMIGPISPHHMHSDSHRFQANARCEYHSGAPGHSTDDCWTMKRAVERLISEKLIVVTNAEDPPNVTSNPLPAHNDVHFVGMIGRDQEYKPIGRAEMTVGAIQEGIGLEVLNEAHISEETTVNQLEKIANKFFEVHRISFTDDELPEEGAGHNRALNLMVKYEGHYVKRVMVDGGSSIDVCSLSTLQSMKINTDKIRPSNVHIRAFDGSAKDTIEEINLTMMIGPVDFEIVFKVVDMATSYNFLLGSP</sequence>
<evidence type="ECO:0000313" key="2">
    <source>
        <dbReference type="RefSeq" id="XP_075102279.1"/>
    </source>
</evidence>
<organism evidence="1 2">
    <name type="scientific">Nicotiana tabacum</name>
    <name type="common">Common tobacco</name>
    <dbReference type="NCBI Taxonomy" id="4097"/>
    <lineage>
        <taxon>Eukaryota</taxon>
        <taxon>Viridiplantae</taxon>
        <taxon>Streptophyta</taxon>
        <taxon>Embryophyta</taxon>
        <taxon>Tracheophyta</taxon>
        <taxon>Spermatophyta</taxon>
        <taxon>Magnoliopsida</taxon>
        <taxon>eudicotyledons</taxon>
        <taxon>Gunneridae</taxon>
        <taxon>Pentapetalae</taxon>
        <taxon>asterids</taxon>
        <taxon>lamiids</taxon>
        <taxon>Solanales</taxon>
        <taxon>Solanaceae</taxon>
        <taxon>Nicotianoideae</taxon>
        <taxon>Nicotianeae</taxon>
        <taxon>Nicotiana</taxon>
    </lineage>
</organism>
<reference evidence="2" key="2">
    <citation type="submission" date="2025-08" db="UniProtKB">
        <authorList>
            <consortium name="RefSeq"/>
        </authorList>
    </citation>
    <scope>IDENTIFICATION</scope>
    <source>
        <tissue evidence="2">Leaf</tissue>
    </source>
</reference>
<dbReference type="Proteomes" id="UP000790787">
    <property type="component" value="Chromosome 3"/>
</dbReference>